<dbReference type="RefSeq" id="WP_147183877.1">
    <property type="nucleotide sequence ID" value="NZ_CP042382.1"/>
</dbReference>
<dbReference type="InterPro" id="IPR051916">
    <property type="entry name" value="GPI-anchor_lipid_remodeler"/>
</dbReference>
<dbReference type="SUPFAM" id="SSF56219">
    <property type="entry name" value="DNase I-like"/>
    <property type="match status" value="1"/>
</dbReference>
<dbReference type="KEGG" id="paur:FGL86_06840"/>
<proteinExistence type="predicted"/>
<gene>
    <name evidence="3" type="ORF">FGL86_06840</name>
</gene>
<dbReference type="Gene3D" id="3.60.10.10">
    <property type="entry name" value="Endonuclease/exonuclease/phosphatase"/>
    <property type="match status" value="1"/>
</dbReference>
<feature type="transmembrane region" description="Helical" evidence="1">
    <location>
        <begin position="67"/>
        <end position="87"/>
    </location>
</feature>
<feature type="domain" description="Endonuclease/exonuclease/phosphatase" evidence="2">
    <location>
        <begin position="114"/>
        <end position="320"/>
    </location>
</feature>
<sequence length="363" mass="41880">MTTWKNALNRFLVLPLLVLLAIASLLPLIESNIWWIRYLDFPRLQVALFLLGLTILHFLLRGAWGKWRWLVLGLAGIALVSHGYRLYPYFFPFKPPAVETASCPAESRIRLLIANVKMANEHAEKLLRIVHDTEPDLFLAMETDAWWDRQLDALDERFSYRVQYIPPQAESYGMHLFSRYPLIEPKIRLRFDAATPSIDTRVRLPGERIIHFHGLHPRPPRYWSQSALPRDAQLLKAALEARDSRQPTILAGDFNAVSWESVTRRVMRLAGLLDPRVGRGFYPTYDAKNPIIAWPLDHVLYQDELMLVSFDRQPGFGSDHYPIYAELCHRPDAADRQTPPVPAEGDLDEARATIERAEMQARE</sequence>
<dbReference type="PANTHER" id="PTHR14859:SF15">
    <property type="entry name" value="ENDONUCLEASE_EXONUCLEASE_PHOSPHATASE DOMAIN-CONTAINING PROTEIN"/>
    <property type="match status" value="1"/>
</dbReference>
<dbReference type="InterPro" id="IPR005135">
    <property type="entry name" value="Endo/exonuclease/phosphatase"/>
</dbReference>
<evidence type="ECO:0000313" key="3">
    <source>
        <dbReference type="EMBL" id="QEA38821.1"/>
    </source>
</evidence>
<name>A0A5B8SRC6_9GAMM</name>
<feature type="transmembrane region" description="Helical" evidence="1">
    <location>
        <begin position="41"/>
        <end position="60"/>
    </location>
</feature>
<keyword evidence="1" id="KW-1133">Transmembrane helix</keyword>
<keyword evidence="1" id="KW-0812">Transmembrane</keyword>
<dbReference type="OrthoDB" id="9796594at2"/>
<accession>A0A5B8SRC6</accession>
<dbReference type="Pfam" id="PF03372">
    <property type="entry name" value="Exo_endo_phos"/>
    <property type="match status" value="1"/>
</dbReference>
<dbReference type="EMBL" id="CP042382">
    <property type="protein sequence ID" value="QEA38821.1"/>
    <property type="molecule type" value="Genomic_DNA"/>
</dbReference>
<reference evidence="3 4" key="1">
    <citation type="submission" date="2019-06" db="EMBL/GenBank/DDBJ databases">
        <title>Genome analyses of bacteria isolated from kimchi.</title>
        <authorList>
            <person name="Lee S."/>
            <person name="Ahn S."/>
            <person name="Roh S."/>
        </authorList>
    </citation>
    <scope>NUCLEOTIDE SEQUENCE [LARGE SCALE GENOMIC DNA]</scope>
    <source>
        <strain evidence="3 4">CBA4606</strain>
    </source>
</reference>
<evidence type="ECO:0000256" key="1">
    <source>
        <dbReference type="SAM" id="Phobius"/>
    </source>
</evidence>
<dbReference type="GO" id="GO:0003824">
    <property type="term" value="F:catalytic activity"/>
    <property type="evidence" value="ECO:0007669"/>
    <property type="project" value="InterPro"/>
</dbReference>
<evidence type="ECO:0000259" key="2">
    <source>
        <dbReference type="Pfam" id="PF03372"/>
    </source>
</evidence>
<dbReference type="PANTHER" id="PTHR14859">
    <property type="entry name" value="CALCOFLUOR WHITE HYPERSENSITIVE PROTEIN PRECURSOR"/>
    <property type="match status" value="1"/>
</dbReference>
<protein>
    <recommendedName>
        <fullName evidence="2">Endonuclease/exonuclease/phosphatase domain-containing protein</fullName>
    </recommendedName>
</protein>
<dbReference type="Proteomes" id="UP000321272">
    <property type="component" value="Chromosome"/>
</dbReference>
<dbReference type="AlphaFoldDB" id="A0A5B8SRC6"/>
<keyword evidence="1" id="KW-0472">Membrane</keyword>
<dbReference type="GO" id="GO:0016020">
    <property type="term" value="C:membrane"/>
    <property type="evidence" value="ECO:0007669"/>
    <property type="project" value="GOC"/>
</dbReference>
<dbReference type="GO" id="GO:0006506">
    <property type="term" value="P:GPI anchor biosynthetic process"/>
    <property type="evidence" value="ECO:0007669"/>
    <property type="project" value="TreeGrafter"/>
</dbReference>
<dbReference type="InterPro" id="IPR036691">
    <property type="entry name" value="Endo/exonu/phosph_ase_sf"/>
</dbReference>
<evidence type="ECO:0000313" key="4">
    <source>
        <dbReference type="Proteomes" id="UP000321272"/>
    </source>
</evidence>
<keyword evidence="4" id="KW-1185">Reference proteome</keyword>
<organism evidence="3 4">
    <name type="scientific">Pistricoccus aurantiacus</name>
    <dbReference type="NCBI Taxonomy" id="1883414"/>
    <lineage>
        <taxon>Bacteria</taxon>
        <taxon>Pseudomonadati</taxon>
        <taxon>Pseudomonadota</taxon>
        <taxon>Gammaproteobacteria</taxon>
        <taxon>Oceanospirillales</taxon>
        <taxon>Halomonadaceae</taxon>
        <taxon>Pistricoccus</taxon>
    </lineage>
</organism>